<sequence length="422" mass="45046">MARPKVVIVGGGFGGLAVARGLARADVAVTLVDRRNHHLFQPLLYQVATAALSPAQIAQPIRAVLRRQANAAVVLGEVVGIDRENRLVLTADAGPIPYDQLVLATGASHAYFGHEEWRPFAPGLKSLDDATAARRNILAAFERAEIATDEDERRALLTFAIVGGGPTGVEMAGAIAELARNTLAREFRHIDAASARVVLVEAGPRILPAMPPELSTKAEAGLKRLGVEVRLGAAVTLCAADRVEIGPDVLACRTIIWAAGVQASPVARWLGGDVAVDRAGRVRVEPDLTLPGDPSIRVIGDAAAVLSAEGRPVPGVAPAAKQQGAYVARDIAARLGAQAPSGPFRYRDQGNLATIGRGEAVVDLGRVRLSGTIAWWFWGIVHVFFLIDFRNRLSVSLDWIWSYLTYGRSARLMTEAPPRRRP</sequence>
<dbReference type="PRINTS" id="PR00368">
    <property type="entry name" value="FADPNR"/>
</dbReference>
<accession>A0A3N1KTF6</accession>
<dbReference type="InterPro" id="IPR051169">
    <property type="entry name" value="NADH-Q_oxidoreductase"/>
</dbReference>
<dbReference type="Pfam" id="PF22366">
    <property type="entry name" value="NDH2_C"/>
    <property type="match status" value="1"/>
</dbReference>
<dbReference type="GO" id="GO:0003955">
    <property type="term" value="F:NAD(P)H dehydrogenase (quinone) activity"/>
    <property type="evidence" value="ECO:0007669"/>
    <property type="project" value="TreeGrafter"/>
</dbReference>
<dbReference type="SUPFAM" id="SSF51905">
    <property type="entry name" value="FAD/NAD(P)-binding domain"/>
    <property type="match status" value="2"/>
</dbReference>
<evidence type="ECO:0000313" key="9">
    <source>
        <dbReference type="Proteomes" id="UP000278222"/>
    </source>
</evidence>
<dbReference type="InterPro" id="IPR023753">
    <property type="entry name" value="FAD/NAD-binding_dom"/>
</dbReference>
<dbReference type="PRINTS" id="PR00411">
    <property type="entry name" value="PNDRDTASEI"/>
</dbReference>
<dbReference type="EMBL" id="RJKX01000018">
    <property type="protein sequence ID" value="ROP81386.1"/>
    <property type="molecule type" value="Genomic_DNA"/>
</dbReference>
<dbReference type="RefSeq" id="WP_170216727.1">
    <property type="nucleotide sequence ID" value="NZ_AP019700.1"/>
</dbReference>
<comment type="cofactor">
    <cofactor evidence="1">
        <name>FAD</name>
        <dbReference type="ChEBI" id="CHEBI:57692"/>
    </cofactor>
</comment>
<dbReference type="AlphaFoldDB" id="A0A3N1KTF6"/>
<evidence type="ECO:0000256" key="2">
    <source>
        <dbReference type="ARBA" id="ARBA00005272"/>
    </source>
</evidence>
<dbReference type="GO" id="GO:0019646">
    <property type="term" value="P:aerobic electron transport chain"/>
    <property type="evidence" value="ECO:0007669"/>
    <property type="project" value="TreeGrafter"/>
</dbReference>
<dbReference type="Gene3D" id="3.50.50.100">
    <property type="match status" value="1"/>
</dbReference>
<evidence type="ECO:0000256" key="1">
    <source>
        <dbReference type="ARBA" id="ARBA00001974"/>
    </source>
</evidence>
<evidence type="ECO:0000256" key="5">
    <source>
        <dbReference type="ARBA" id="ARBA00023002"/>
    </source>
</evidence>
<dbReference type="PANTHER" id="PTHR42913">
    <property type="entry name" value="APOPTOSIS-INDUCING FACTOR 1"/>
    <property type="match status" value="1"/>
</dbReference>
<evidence type="ECO:0000313" key="8">
    <source>
        <dbReference type="EMBL" id="ROP81386.1"/>
    </source>
</evidence>
<keyword evidence="9" id="KW-1185">Reference proteome</keyword>
<protein>
    <submittedName>
        <fullName evidence="8">NADH dehydrogenase</fullName>
    </submittedName>
</protein>
<dbReference type="InterPro" id="IPR054585">
    <property type="entry name" value="NDH2-like_C"/>
</dbReference>
<comment type="caution">
    <text evidence="8">The sequence shown here is derived from an EMBL/GenBank/DDBJ whole genome shotgun (WGS) entry which is preliminary data.</text>
</comment>
<evidence type="ECO:0000256" key="3">
    <source>
        <dbReference type="ARBA" id="ARBA00022630"/>
    </source>
</evidence>
<organism evidence="8 9">
    <name type="scientific">Stella humosa</name>
    <dbReference type="NCBI Taxonomy" id="94"/>
    <lineage>
        <taxon>Bacteria</taxon>
        <taxon>Pseudomonadati</taxon>
        <taxon>Pseudomonadota</taxon>
        <taxon>Alphaproteobacteria</taxon>
        <taxon>Rhodospirillales</taxon>
        <taxon>Stellaceae</taxon>
        <taxon>Stella</taxon>
    </lineage>
</organism>
<evidence type="ECO:0000256" key="4">
    <source>
        <dbReference type="ARBA" id="ARBA00022827"/>
    </source>
</evidence>
<evidence type="ECO:0000259" key="6">
    <source>
        <dbReference type="Pfam" id="PF07992"/>
    </source>
</evidence>
<evidence type="ECO:0000259" key="7">
    <source>
        <dbReference type="Pfam" id="PF22366"/>
    </source>
</evidence>
<proteinExistence type="inferred from homology"/>
<keyword evidence="4" id="KW-0274">FAD</keyword>
<dbReference type="Pfam" id="PF07992">
    <property type="entry name" value="Pyr_redox_2"/>
    <property type="match status" value="1"/>
</dbReference>
<keyword evidence="5" id="KW-0560">Oxidoreductase</keyword>
<reference evidence="8 9" key="1">
    <citation type="submission" date="2018-11" db="EMBL/GenBank/DDBJ databases">
        <title>Genomic Encyclopedia of Type Strains, Phase IV (KMG-IV): sequencing the most valuable type-strain genomes for metagenomic binning, comparative biology and taxonomic classification.</title>
        <authorList>
            <person name="Goeker M."/>
        </authorList>
    </citation>
    <scope>NUCLEOTIDE SEQUENCE [LARGE SCALE GENOMIC DNA]</scope>
    <source>
        <strain evidence="8 9">DSM 5900</strain>
    </source>
</reference>
<dbReference type="Proteomes" id="UP000278222">
    <property type="component" value="Unassembled WGS sequence"/>
</dbReference>
<dbReference type="PANTHER" id="PTHR42913:SF3">
    <property type="entry name" value="64 KDA MITOCHONDRIAL NADH DEHYDROGENASE (EUROFUNG)"/>
    <property type="match status" value="1"/>
</dbReference>
<name>A0A3N1KTF6_9PROT</name>
<feature type="domain" description="FAD/NAD(P)-binding" evidence="6">
    <location>
        <begin position="5"/>
        <end position="324"/>
    </location>
</feature>
<feature type="domain" description="External alternative NADH-ubiquinone oxidoreductase-like C-terminal" evidence="7">
    <location>
        <begin position="349"/>
        <end position="405"/>
    </location>
</feature>
<keyword evidence="3" id="KW-0285">Flavoprotein</keyword>
<comment type="similarity">
    <text evidence="2">Belongs to the NADH dehydrogenase family.</text>
</comment>
<dbReference type="InterPro" id="IPR036188">
    <property type="entry name" value="FAD/NAD-bd_sf"/>
</dbReference>
<gene>
    <name evidence="8" type="ORF">EDC65_5244</name>
</gene>